<reference evidence="1 2" key="1">
    <citation type="submission" date="2019-05" db="EMBL/GenBank/DDBJ databases">
        <title>Genome sequence of Cellulomonas hominis strain CS1.</title>
        <authorList>
            <person name="Belmont J."/>
            <person name="Maclea K.S."/>
        </authorList>
    </citation>
    <scope>NUCLEOTIDE SEQUENCE [LARGE SCALE GENOMIC DNA]</scope>
    <source>
        <strain evidence="1 2">CS1</strain>
    </source>
</reference>
<dbReference type="RefSeq" id="WP_154727691.1">
    <property type="nucleotide sequence ID" value="NZ_SZYE01000001.1"/>
</dbReference>
<sequence>MLLARDIPPDDLRARVRDGSLVRVLRGAYAEPATETEPWSAALHLLLCRAVAVHAARPGVHWFSHRTAAALWGCALDLVPTAVDVTAPVARRSTRDRRRTGVVEHWTADARRAAQVTDVLALPVTSLARTLVDCASTLPGPSGLVVVDSGLRAGADPDELRRVLAGSTGQRGIRRARTVVERGDDRAESAGESLVRWHLLAQGVPGPEPQVAVETRLGRRWVDLGWREERLAVEFDGRTKYGGEGRAAAAAVFAEKRRQDALEEAGWRVLRVTWADLRDPPSLASRVRGALRAVGRGPARSVV</sequence>
<dbReference type="AlphaFoldDB" id="A0A7Z8NQU7"/>
<evidence type="ECO:0008006" key="3">
    <source>
        <dbReference type="Google" id="ProtNLM"/>
    </source>
</evidence>
<dbReference type="InterPro" id="IPR011335">
    <property type="entry name" value="Restrct_endonuc-II-like"/>
</dbReference>
<name>A0A7Z8NQU7_9CELL</name>
<dbReference type="OrthoDB" id="5517693at2"/>
<proteinExistence type="predicted"/>
<gene>
    <name evidence="1" type="ORF">FA014_00170</name>
</gene>
<organism evidence="1 2">
    <name type="scientific">Cellulomonas hominis</name>
    <dbReference type="NCBI Taxonomy" id="156981"/>
    <lineage>
        <taxon>Bacteria</taxon>
        <taxon>Bacillati</taxon>
        <taxon>Actinomycetota</taxon>
        <taxon>Actinomycetes</taxon>
        <taxon>Micrococcales</taxon>
        <taxon>Cellulomonadaceae</taxon>
        <taxon>Cellulomonas</taxon>
    </lineage>
</organism>
<dbReference type="SUPFAM" id="SSF52980">
    <property type="entry name" value="Restriction endonuclease-like"/>
    <property type="match status" value="1"/>
</dbReference>
<accession>A0A7Z8NQU7</accession>
<dbReference type="EMBL" id="SZYE01000001">
    <property type="protein sequence ID" value="TKR27466.1"/>
    <property type="molecule type" value="Genomic_DNA"/>
</dbReference>
<protein>
    <recommendedName>
        <fullName evidence="3">DUF559 domain-containing protein</fullName>
    </recommendedName>
</protein>
<evidence type="ECO:0000313" key="2">
    <source>
        <dbReference type="Proteomes" id="UP000308121"/>
    </source>
</evidence>
<evidence type="ECO:0000313" key="1">
    <source>
        <dbReference type="EMBL" id="TKR27466.1"/>
    </source>
</evidence>
<dbReference type="Proteomes" id="UP000308121">
    <property type="component" value="Unassembled WGS sequence"/>
</dbReference>
<comment type="caution">
    <text evidence="1">The sequence shown here is derived from an EMBL/GenBank/DDBJ whole genome shotgun (WGS) entry which is preliminary data.</text>
</comment>